<dbReference type="SUPFAM" id="SSF53474">
    <property type="entry name" value="alpha/beta-Hydrolases"/>
    <property type="match status" value="1"/>
</dbReference>
<dbReference type="PANTHER" id="PTHR11610">
    <property type="entry name" value="LIPASE"/>
    <property type="match status" value="1"/>
</dbReference>
<feature type="active site" description="Nucleophile" evidence="4">
    <location>
        <position position="172"/>
    </location>
</feature>
<dbReference type="Pfam" id="PF00151">
    <property type="entry name" value="Lipase"/>
    <property type="match status" value="1"/>
</dbReference>
<feature type="domain" description="Lipase" evidence="8">
    <location>
        <begin position="25"/>
        <end position="337"/>
    </location>
</feature>
<dbReference type="InterPro" id="IPR029058">
    <property type="entry name" value="AB_hydrolase_fold"/>
</dbReference>
<dbReference type="RefSeq" id="XP_031553932.1">
    <property type="nucleotide sequence ID" value="XM_031698072.1"/>
</dbReference>
<name>A0A6P8HMR4_ACTTE</name>
<comment type="similarity">
    <text evidence="2 6">Belongs to the AB hydrolase superfamily. Lipase family.</text>
</comment>
<dbReference type="PIRSF" id="PIRSF000865">
    <property type="entry name" value="Lipoprotein_lipase_LIPH"/>
    <property type="match status" value="1"/>
</dbReference>
<organism evidence="9 10">
    <name type="scientific">Actinia tenebrosa</name>
    <name type="common">Australian red waratah sea anemone</name>
    <dbReference type="NCBI Taxonomy" id="6105"/>
    <lineage>
        <taxon>Eukaryota</taxon>
        <taxon>Metazoa</taxon>
        <taxon>Cnidaria</taxon>
        <taxon>Anthozoa</taxon>
        <taxon>Hexacorallia</taxon>
        <taxon>Actiniaria</taxon>
        <taxon>Actiniidae</taxon>
        <taxon>Actinia</taxon>
    </lineage>
</organism>
<feature type="active site" description="Charge relay system" evidence="4">
    <location>
        <position position="267"/>
    </location>
</feature>
<dbReference type="InterPro" id="IPR013818">
    <property type="entry name" value="Lipase"/>
</dbReference>
<evidence type="ECO:0000256" key="4">
    <source>
        <dbReference type="PIRSR" id="PIRSR000865-1"/>
    </source>
</evidence>
<accession>A0A6P8HMR4</accession>
<dbReference type="InParanoid" id="A0A6P8HMR4"/>
<dbReference type="PANTHER" id="PTHR11610:SF178">
    <property type="entry name" value="LIPASE MEMBER H-A-LIKE PROTEIN"/>
    <property type="match status" value="1"/>
</dbReference>
<dbReference type="GO" id="GO:0005615">
    <property type="term" value="C:extracellular space"/>
    <property type="evidence" value="ECO:0007669"/>
    <property type="project" value="TreeGrafter"/>
</dbReference>
<feature type="chain" id="PRO_5028235402" evidence="7">
    <location>
        <begin position="22"/>
        <end position="458"/>
    </location>
</feature>
<comment type="subcellular location">
    <subcellularLocation>
        <location evidence="1">Secreted</location>
    </subcellularLocation>
</comment>
<evidence type="ECO:0000259" key="8">
    <source>
        <dbReference type="Pfam" id="PF00151"/>
    </source>
</evidence>
<evidence type="ECO:0000256" key="5">
    <source>
        <dbReference type="PIRSR" id="PIRSR000865-2"/>
    </source>
</evidence>
<dbReference type="GO" id="GO:0046872">
    <property type="term" value="F:metal ion binding"/>
    <property type="evidence" value="ECO:0007669"/>
    <property type="project" value="UniProtKB-KW"/>
</dbReference>
<feature type="signal peptide" evidence="7">
    <location>
        <begin position="1"/>
        <end position="21"/>
    </location>
</feature>
<evidence type="ECO:0000256" key="1">
    <source>
        <dbReference type="ARBA" id="ARBA00004613"/>
    </source>
</evidence>
<keyword evidence="3" id="KW-0964">Secreted</keyword>
<dbReference type="Gene3D" id="2.60.60.20">
    <property type="entry name" value="PLAT/LH2 domain"/>
    <property type="match status" value="1"/>
</dbReference>
<dbReference type="GO" id="GO:0016298">
    <property type="term" value="F:lipase activity"/>
    <property type="evidence" value="ECO:0007669"/>
    <property type="project" value="InterPro"/>
</dbReference>
<feature type="binding site" evidence="5">
    <location>
        <position position="214"/>
    </location>
    <ligand>
        <name>Ca(2+)</name>
        <dbReference type="ChEBI" id="CHEBI:29108"/>
    </ligand>
</feature>
<proteinExistence type="inferred from homology"/>
<dbReference type="GO" id="GO:0016042">
    <property type="term" value="P:lipid catabolic process"/>
    <property type="evidence" value="ECO:0007669"/>
    <property type="project" value="TreeGrafter"/>
</dbReference>
<dbReference type="PRINTS" id="PR00821">
    <property type="entry name" value="TAGLIPASE"/>
</dbReference>
<dbReference type="GeneID" id="116290947"/>
<feature type="binding site" evidence="5">
    <location>
        <position position="212"/>
    </location>
    <ligand>
        <name>Ca(2+)</name>
        <dbReference type="ChEBI" id="CHEBI:29108"/>
    </ligand>
</feature>
<evidence type="ECO:0000313" key="9">
    <source>
        <dbReference type="Proteomes" id="UP000515163"/>
    </source>
</evidence>
<keyword evidence="5" id="KW-0479">Metal-binding</keyword>
<dbReference type="KEGG" id="aten:116290947"/>
<dbReference type="Proteomes" id="UP000515163">
    <property type="component" value="Unplaced"/>
</dbReference>
<evidence type="ECO:0000256" key="7">
    <source>
        <dbReference type="SAM" id="SignalP"/>
    </source>
</evidence>
<feature type="active site" description="Charge relay system" evidence="4">
    <location>
        <position position="198"/>
    </location>
</feature>
<dbReference type="CDD" id="cd00707">
    <property type="entry name" value="Pancreat_lipase_like"/>
    <property type="match status" value="1"/>
</dbReference>
<protein>
    <submittedName>
        <fullName evidence="10">Inactive pancreatic lipase-related protein 1-like</fullName>
    </submittedName>
</protein>
<dbReference type="OrthoDB" id="6019621at2759"/>
<dbReference type="InterPro" id="IPR000734">
    <property type="entry name" value="TAG_lipase"/>
</dbReference>
<dbReference type="FunCoup" id="A0A6P8HMR4">
    <property type="interactions" value="167"/>
</dbReference>
<keyword evidence="7" id="KW-0732">Signal</keyword>
<keyword evidence="9" id="KW-1185">Reference proteome</keyword>
<evidence type="ECO:0000256" key="6">
    <source>
        <dbReference type="RuleBase" id="RU004262"/>
    </source>
</evidence>
<evidence type="ECO:0000313" key="10">
    <source>
        <dbReference type="RefSeq" id="XP_031553932.1"/>
    </source>
</evidence>
<dbReference type="AlphaFoldDB" id="A0A6P8HMR4"/>
<dbReference type="GO" id="GO:0052689">
    <property type="term" value="F:carboxylic ester hydrolase activity"/>
    <property type="evidence" value="ECO:0007669"/>
    <property type="project" value="InterPro"/>
</dbReference>
<feature type="binding site" evidence="5">
    <location>
        <position position="217"/>
    </location>
    <ligand>
        <name>Ca(2+)</name>
        <dbReference type="ChEBI" id="CHEBI:29108"/>
    </ligand>
</feature>
<dbReference type="Gene3D" id="3.40.50.1820">
    <property type="entry name" value="alpha/beta hydrolase"/>
    <property type="match status" value="1"/>
</dbReference>
<evidence type="ECO:0000256" key="3">
    <source>
        <dbReference type="ARBA" id="ARBA00022525"/>
    </source>
</evidence>
<keyword evidence="5" id="KW-0106">Calcium</keyword>
<dbReference type="InterPro" id="IPR033906">
    <property type="entry name" value="Lipase_N"/>
</dbReference>
<sequence>MMNQILTFLILALFTFSNAGALKKCYVKYGCFSKDPPFHNPLVALPQSPSQVGTSFQLFSANDPTNMKIIDDSDVTKLQASGYDGSKDTIMVIHGWTEKVDKSEWLQSITPALLALNDKNIIIVEWEEGAAEFYTQAAGNTRLVGAQVAEMIKFINHQTGNSPASFYVIGFSLGAHVAGYAGRRIQQPAKIGRITGLDPASVFFIDTDPAVRLDPTDAAFVDVIHTSIGSLGTSTVSGHIDFYPNAGTRQRGCEIPRVGITTSVCSHVRAPKLLIESITSQCPFRAYPCAGGWNEFTRGNCQTCPSSGCPEMGFKAINSKGKASGKYYLFTNDEEPFSCGIRRIVKVSFETLGGWLSSGGKDPGMRVYGSNGKNTGIIRLGNRDIKKGSTERFIAPFKELETLTSIDVWQYQDLSIGWSLKKVLIEFTDTNEKYSACYNTRVYRIAVKRTLRKGDQSC</sequence>
<dbReference type="InterPro" id="IPR016272">
    <property type="entry name" value="Lipase_LIPH"/>
</dbReference>
<gene>
    <name evidence="10" type="primary">LOC116290947</name>
</gene>
<reference evidence="10" key="1">
    <citation type="submission" date="2025-08" db="UniProtKB">
        <authorList>
            <consortium name="RefSeq"/>
        </authorList>
    </citation>
    <scope>IDENTIFICATION</scope>
</reference>
<evidence type="ECO:0000256" key="2">
    <source>
        <dbReference type="ARBA" id="ARBA00010701"/>
    </source>
</evidence>